<keyword evidence="4" id="KW-0255">Endonuclease</keyword>
<evidence type="ECO:0000256" key="6">
    <source>
        <dbReference type="ARBA" id="ARBA00022884"/>
    </source>
</evidence>
<organism evidence="8 9">
    <name type="scientific">Candidatus Zambryskibacteria bacterium RIFCSPHIGHO2_02_FULL_43_14</name>
    <dbReference type="NCBI Taxonomy" id="1802748"/>
    <lineage>
        <taxon>Bacteria</taxon>
        <taxon>Candidatus Zambryskiibacteriota</taxon>
    </lineage>
</organism>
<evidence type="ECO:0000256" key="1">
    <source>
        <dbReference type="ARBA" id="ARBA00006620"/>
    </source>
</evidence>
<evidence type="ECO:0000313" key="8">
    <source>
        <dbReference type="EMBL" id="OHA95633.1"/>
    </source>
</evidence>
<evidence type="ECO:0000256" key="4">
    <source>
        <dbReference type="ARBA" id="ARBA00022759"/>
    </source>
</evidence>
<evidence type="ECO:0000313" key="9">
    <source>
        <dbReference type="Proteomes" id="UP000178175"/>
    </source>
</evidence>
<comment type="caution">
    <text evidence="8">The sequence shown here is derived from an EMBL/GenBank/DDBJ whole genome shotgun (WGS) entry which is preliminary data.</text>
</comment>
<keyword evidence="5" id="KW-0378">Hydrolase</keyword>
<evidence type="ECO:0008006" key="10">
    <source>
        <dbReference type="Google" id="ProtNLM"/>
    </source>
</evidence>
<sequence length="82" mass="9402">MPRKLRILSGNEVIKILERNGFVQTRITGSHVRLTLQTKNGEDFHVTIPLHKELKRGTLKGIISELEKLTVSDEINSNFYTK</sequence>
<dbReference type="Pfam" id="PF07927">
    <property type="entry name" value="HicA_toxin"/>
    <property type="match status" value="1"/>
</dbReference>
<dbReference type="EMBL" id="MHVR01000021">
    <property type="protein sequence ID" value="OHA95633.1"/>
    <property type="molecule type" value="Genomic_DNA"/>
</dbReference>
<gene>
    <name evidence="8" type="ORF">A3C70_02255</name>
</gene>
<proteinExistence type="inferred from homology"/>
<dbReference type="AlphaFoldDB" id="A0A1G2TEG2"/>
<evidence type="ECO:0000256" key="7">
    <source>
        <dbReference type="ARBA" id="ARBA00023016"/>
    </source>
</evidence>
<keyword evidence="6" id="KW-0694">RNA-binding</keyword>
<keyword evidence="3" id="KW-0540">Nuclease</keyword>
<dbReference type="InterPro" id="IPR038570">
    <property type="entry name" value="HicA_sf"/>
</dbReference>
<protein>
    <recommendedName>
        <fullName evidence="10">Addiction module toxin, HicA family</fullName>
    </recommendedName>
</protein>
<dbReference type="GO" id="GO:0016787">
    <property type="term" value="F:hydrolase activity"/>
    <property type="evidence" value="ECO:0007669"/>
    <property type="project" value="UniProtKB-KW"/>
</dbReference>
<keyword evidence="7" id="KW-0346">Stress response</keyword>
<evidence type="ECO:0000256" key="2">
    <source>
        <dbReference type="ARBA" id="ARBA00022649"/>
    </source>
</evidence>
<dbReference type="Proteomes" id="UP000178175">
    <property type="component" value="Unassembled WGS sequence"/>
</dbReference>
<accession>A0A1G2TEG2</accession>
<reference evidence="8 9" key="1">
    <citation type="journal article" date="2016" name="Nat. Commun.">
        <title>Thousands of microbial genomes shed light on interconnected biogeochemical processes in an aquifer system.</title>
        <authorList>
            <person name="Anantharaman K."/>
            <person name="Brown C.T."/>
            <person name="Hug L.A."/>
            <person name="Sharon I."/>
            <person name="Castelle C.J."/>
            <person name="Probst A.J."/>
            <person name="Thomas B.C."/>
            <person name="Singh A."/>
            <person name="Wilkins M.J."/>
            <person name="Karaoz U."/>
            <person name="Brodie E.L."/>
            <person name="Williams K.H."/>
            <person name="Hubbard S.S."/>
            <person name="Banfield J.F."/>
        </authorList>
    </citation>
    <scope>NUCLEOTIDE SEQUENCE [LARGE SCALE GENOMIC DNA]</scope>
</reference>
<dbReference type="GO" id="GO:0003729">
    <property type="term" value="F:mRNA binding"/>
    <property type="evidence" value="ECO:0007669"/>
    <property type="project" value="InterPro"/>
</dbReference>
<evidence type="ECO:0000256" key="5">
    <source>
        <dbReference type="ARBA" id="ARBA00022801"/>
    </source>
</evidence>
<dbReference type="SUPFAM" id="SSF54786">
    <property type="entry name" value="YcfA/nrd intein domain"/>
    <property type="match status" value="1"/>
</dbReference>
<dbReference type="GO" id="GO:0004519">
    <property type="term" value="F:endonuclease activity"/>
    <property type="evidence" value="ECO:0007669"/>
    <property type="project" value="UniProtKB-KW"/>
</dbReference>
<name>A0A1G2TEG2_9BACT</name>
<dbReference type="Gene3D" id="3.30.920.30">
    <property type="entry name" value="Hypothetical protein"/>
    <property type="match status" value="1"/>
</dbReference>
<comment type="similarity">
    <text evidence="1">Belongs to the HicA mRNA interferase family.</text>
</comment>
<dbReference type="InterPro" id="IPR012933">
    <property type="entry name" value="HicA_mRNA_interferase"/>
</dbReference>
<keyword evidence="2" id="KW-1277">Toxin-antitoxin system</keyword>
<evidence type="ECO:0000256" key="3">
    <source>
        <dbReference type="ARBA" id="ARBA00022722"/>
    </source>
</evidence>